<dbReference type="AlphaFoldDB" id="A0AAU9NXB6"/>
<accession>A0AAU9NXB6</accession>
<keyword evidence="1" id="KW-0732">Signal</keyword>
<evidence type="ECO:0000313" key="3">
    <source>
        <dbReference type="Proteomes" id="UP001157418"/>
    </source>
</evidence>
<feature type="chain" id="PRO_5043358871" evidence="1">
    <location>
        <begin position="25"/>
        <end position="71"/>
    </location>
</feature>
<reference evidence="2 3" key="1">
    <citation type="submission" date="2022-01" db="EMBL/GenBank/DDBJ databases">
        <authorList>
            <person name="Xiong W."/>
            <person name="Schranz E."/>
        </authorList>
    </citation>
    <scope>NUCLEOTIDE SEQUENCE [LARGE SCALE GENOMIC DNA]</scope>
</reference>
<proteinExistence type="predicted"/>
<sequence length="71" mass="7767">MASIKLSVALVIILAIVGTHMINGEQCQATWHILFCKTILCEVLCRSSRGVLAKGQCMPHGVCQCTWNCHP</sequence>
<gene>
    <name evidence="2" type="ORF">LVIROSA_LOCUS28107</name>
</gene>
<dbReference type="EMBL" id="CAKMRJ010005412">
    <property type="protein sequence ID" value="CAH1442095.1"/>
    <property type="molecule type" value="Genomic_DNA"/>
</dbReference>
<keyword evidence="3" id="KW-1185">Reference proteome</keyword>
<dbReference type="Proteomes" id="UP001157418">
    <property type="component" value="Unassembled WGS sequence"/>
</dbReference>
<evidence type="ECO:0000313" key="2">
    <source>
        <dbReference type="EMBL" id="CAH1442095.1"/>
    </source>
</evidence>
<organism evidence="2 3">
    <name type="scientific">Lactuca virosa</name>
    <dbReference type="NCBI Taxonomy" id="75947"/>
    <lineage>
        <taxon>Eukaryota</taxon>
        <taxon>Viridiplantae</taxon>
        <taxon>Streptophyta</taxon>
        <taxon>Embryophyta</taxon>
        <taxon>Tracheophyta</taxon>
        <taxon>Spermatophyta</taxon>
        <taxon>Magnoliopsida</taxon>
        <taxon>eudicotyledons</taxon>
        <taxon>Gunneridae</taxon>
        <taxon>Pentapetalae</taxon>
        <taxon>asterids</taxon>
        <taxon>campanulids</taxon>
        <taxon>Asterales</taxon>
        <taxon>Asteraceae</taxon>
        <taxon>Cichorioideae</taxon>
        <taxon>Cichorieae</taxon>
        <taxon>Lactucinae</taxon>
        <taxon>Lactuca</taxon>
    </lineage>
</organism>
<evidence type="ECO:0000256" key="1">
    <source>
        <dbReference type="SAM" id="SignalP"/>
    </source>
</evidence>
<name>A0AAU9NXB6_9ASTR</name>
<comment type="caution">
    <text evidence="2">The sequence shown here is derived from an EMBL/GenBank/DDBJ whole genome shotgun (WGS) entry which is preliminary data.</text>
</comment>
<protein>
    <submittedName>
        <fullName evidence="2">Uncharacterized protein</fullName>
    </submittedName>
</protein>
<feature type="signal peptide" evidence="1">
    <location>
        <begin position="1"/>
        <end position="24"/>
    </location>
</feature>